<protein>
    <recommendedName>
        <fullName evidence="3">tRNA-splicing endonuclease subunit Sen34</fullName>
        <ecNumber evidence="3">4.6.1.16</ecNumber>
    </recommendedName>
</protein>
<dbReference type="GO" id="GO:0000379">
    <property type="term" value="P:tRNA-type intron splice site recognition and cleavage"/>
    <property type="evidence" value="ECO:0007669"/>
    <property type="project" value="UniProtKB-UniRule"/>
</dbReference>
<dbReference type="OMA" id="IKPMEIV"/>
<dbReference type="EC" id="4.6.1.16" evidence="3"/>
<name>A0A1C7MEQ9_GRIFR</name>
<dbReference type="InterPro" id="IPR059049">
    <property type="entry name" value="TSEN34_N"/>
</dbReference>
<evidence type="ECO:0000313" key="8">
    <source>
        <dbReference type="Proteomes" id="UP000092993"/>
    </source>
</evidence>
<keyword evidence="2 3" id="KW-0456">Lyase</keyword>
<dbReference type="Gene3D" id="3.40.1350.10">
    <property type="match status" value="1"/>
</dbReference>
<evidence type="ECO:0000256" key="2">
    <source>
        <dbReference type="ARBA" id="ARBA00023239"/>
    </source>
</evidence>
<keyword evidence="7" id="KW-0378">Hydrolase</keyword>
<feature type="active site" evidence="4">
    <location>
        <position position="266"/>
    </location>
</feature>
<sequence>MSSESDRKIQLRVSNQKAYVWDVDDIAVLRSQHHICGVLAGTLPHLSQQNVFLGLPLLLMPEEVVLLLENQIAVLIDDPNAHRVPSTKALQSWNAERQASIQWQIATAEAKEASEKATKLSTTDEALRKRKEREEKRAAAARAKALAEGLEPEVVVAPNPPVPAEDRSSTPSVAATPSYTVTIPASSSSLEWYAPDASAYASLEAARAAGIWNYPSDLHERAKCAVFRTCGSRVDLWEVVSNLEETFLFTPVRITLFSARFHNIIYVCTGDPTRYHSHFVASVINSPTTPIRPMEVVAHGRLGTATKKSHLFCEWDNEKQEVSYLSVEWAGFG</sequence>
<dbReference type="GO" id="GO:0003676">
    <property type="term" value="F:nucleic acid binding"/>
    <property type="evidence" value="ECO:0007669"/>
    <property type="project" value="InterPro"/>
</dbReference>
<dbReference type="Proteomes" id="UP000092993">
    <property type="component" value="Unassembled WGS sequence"/>
</dbReference>
<dbReference type="InterPro" id="IPR036167">
    <property type="entry name" value="tRNA_intron_Endo_cat-like_sf"/>
</dbReference>
<keyword evidence="7" id="KW-0540">Nuclease</keyword>
<organism evidence="7 8">
    <name type="scientific">Grifola frondosa</name>
    <name type="common">Maitake</name>
    <name type="synonym">Polyporus frondosus</name>
    <dbReference type="NCBI Taxonomy" id="5627"/>
    <lineage>
        <taxon>Eukaryota</taxon>
        <taxon>Fungi</taxon>
        <taxon>Dikarya</taxon>
        <taxon>Basidiomycota</taxon>
        <taxon>Agaricomycotina</taxon>
        <taxon>Agaricomycetes</taxon>
        <taxon>Polyporales</taxon>
        <taxon>Grifolaceae</taxon>
        <taxon>Grifola</taxon>
    </lineage>
</organism>
<dbReference type="PANTHER" id="PTHR13070">
    <property type="entry name" value="TRNA-SPLICING ENDONUCLEASE SUBUNIT SEN34-RELATED"/>
    <property type="match status" value="1"/>
</dbReference>
<reference evidence="7 8" key="1">
    <citation type="submission" date="2016-03" db="EMBL/GenBank/DDBJ databases">
        <title>Whole genome sequencing of Grifola frondosa 9006-11.</title>
        <authorList>
            <person name="Min B."/>
            <person name="Park H."/>
            <person name="Kim J.-G."/>
            <person name="Cho H."/>
            <person name="Oh Y.-L."/>
            <person name="Kong W.-S."/>
            <person name="Choi I.-G."/>
        </authorList>
    </citation>
    <scope>NUCLEOTIDE SEQUENCE [LARGE SCALE GENOMIC DNA]</scope>
    <source>
        <strain evidence="7 8">9006-11</strain>
    </source>
</reference>
<dbReference type="PANTHER" id="PTHR13070:SF0">
    <property type="entry name" value="TRNA-SPLICING ENDONUCLEASE SUBUNIT SEN34"/>
    <property type="match status" value="1"/>
</dbReference>
<keyword evidence="1 3" id="KW-0819">tRNA processing</keyword>
<feature type="region of interest" description="Disordered" evidence="5">
    <location>
        <begin position="113"/>
        <end position="135"/>
    </location>
</feature>
<dbReference type="STRING" id="5627.A0A1C7MEQ9"/>
<feature type="domain" description="TSEN34 N-terminal" evidence="6">
    <location>
        <begin position="9"/>
        <end position="78"/>
    </location>
</feature>
<evidence type="ECO:0000256" key="3">
    <source>
        <dbReference type="PIRNR" id="PIRNR017250"/>
    </source>
</evidence>
<comment type="caution">
    <text evidence="7">The sequence shown here is derived from an EMBL/GenBank/DDBJ whole genome shotgun (WGS) entry which is preliminary data.</text>
</comment>
<evidence type="ECO:0000256" key="5">
    <source>
        <dbReference type="SAM" id="MobiDB-lite"/>
    </source>
</evidence>
<dbReference type="SUPFAM" id="SSF53032">
    <property type="entry name" value="tRNA-intron endonuclease catalytic domain-like"/>
    <property type="match status" value="1"/>
</dbReference>
<feature type="active site" evidence="4">
    <location>
        <position position="308"/>
    </location>
</feature>
<gene>
    <name evidence="7" type="primary">tsp-4</name>
    <name evidence="7" type="ORF">A0H81_04749</name>
</gene>
<accession>A0A1C7MEQ9</accession>
<proteinExistence type="inferred from homology"/>
<feature type="active site" evidence="4">
    <location>
        <position position="276"/>
    </location>
</feature>
<dbReference type="GO" id="GO:0000213">
    <property type="term" value="F:tRNA-intron lyase activity"/>
    <property type="evidence" value="ECO:0007669"/>
    <property type="project" value="UniProtKB-UniRule"/>
</dbReference>
<dbReference type="InterPro" id="IPR011856">
    <property type="entry name" value="tRNA_endonuc-like_dom_sf"/>
</dbReference>
<dbReference type="PIRSF" id="PIRSF017250">
    <property type="entry name" value="tRNA_splic_SEN34"/>
    <property type="match status" value="1"/>
</dbReference>
<dbReference type="Pfam" id="PF26577">
    <property type="entry name" value="TSEN34_N"/>
    <property type="match status" value="1"/>
</dbReference>
<dbReference type="GO" id="GO:0000214">
    <property type="term" value="C:tRNA-intron endonuclease complex"/>
    <property type="evidence" value="ECO:0007669"/>
    <property type="project" value="UniProtKB-UniRule"/>
</dbReference>
<dbReference type="AlphaFoldDB" id="A0A1C7MEQ9"/>
<dbReference type="OrthoDB" id="48041at2759"/>
<evidence type="ECO:0000256" key="4">
    <source>
        <dbReference type="PIRSR" id="PIRSR017250-50"/>
    </source>
</evidence>
<comment type="similarity">
    <text evidence="3">Belongs to the tRNA-intron endonuclease family.</text>
</comment>
<evidence type="ECO:0000256" key="1">
    <source>
        <dbReference type="ARBA" id="ARBA00022694"/>
    </source>
</evidence>
<dbReference type="InterPro" id="IPR016690">
    <property type="entry name" value="TSEN34"/>
</dbReference>
<evidence type="ECO:0000313" key="7">
    <source>
        <dbReference type="EMBL" id="OBZ75421.1"/>
    </source>
</evidence>
<comment type="function">
    <text evidence="3">Constitutes one of the two catalytic subunit of the tRNA-splicing endonuclease complex, a complex responsible for identification and cleavage of the splice sites in pre-tRNA. It cleaves pre-tRNA at the 5'- and 3'-splice sites to release the intron. The products are an intron and two tRNA half-molecules bearing 2',3'-cyclic phosphate and 5'-OH termini. There are no conserved sequences at the splice sites, but the intron is invariably located at the same site in the gene, placing the splice sites an invariant distance from the constant structural features of the tRNA body.</text>
</comment>
<keyword evidence="8" id="KW-1185">Reference proteome</keyword>
<evidence type="ECO:0000259" key="6">
    <source>
        <dbReference type="Pfam" id="PF26577"/>
    </source>
</evidence>
<dbReference type="EMBL" id="LUGG01000004">
    <property type="protein sequence ID" value="OBZ75421.1"/>
    <property type="molecule type" value="Genomic_DNA"/>
</dbReference>
<keyword evidence="7" id="KW-0255">Endonuclease</keyword>